<dbReference type="Pfam" id="PF02566">
    <property type="entry name" value="OsmC"/>
    <property type="match status" value="1"/>
</dbReference>
<organism evidence="2">
    <name type="scientific">marine sediment metagenome</name>
    <dbReference type="NCBI Taxonomy" id="412755"/>
    <lineage>
        <taxon>unclassified sequences</taxon>
        <taxon>metagenomes</taxon>
        <taxon>ecological metagenomes</taxon>
    </lineage>
</organism>
<feature type="transmembrane region" description="Helical" evidence="1">
    <location>
        <begin position="81"/>
        <end position="100"/>
    </location>
</feature>
<dbReference type="InterPro" id="IPR015946">
    <property type="entry name" value="KH_dom-like_a/b"/>
</dbReference>
<reference evidence="2" key="1">
    <citation type="journal article" date="2015" name="Nature">
        <title>Complex archaea that bridge the gap between prokaryotes and eukaryotes.</title>
        <authorList>
            <person name="Spang A."/>
            <person name="Saw J.H."/>
            <person name="Jorgensen S.L."/>
            <person name="Zaremba-Niedzwiedzka K."/>
            <person name="Martijn J."/>
            <person name="Lind A.E."/>
            <person name="van Eijk R."/>
            <person name="Schleper C."/>
            <person name="Guy L."/>
            <person name="Ettema T.J."/>
        </authorList>
    </citation>
    <scope>NUCLEOTIDE SEQUENCE</scope>
</reference>
<evidence type="ECO:0000256" key="1">
    <source>
        <dbReference type="SAM" id="Phobius"/>
    </source>
</evidence>
<comment type="caution">
    <text evidence="2">The sequence shown here is derived from an EMBL/GenBank/DDBJ whole genome shotgun (WGS) entry which is preliminary data.</text>
</comment>
<sequence length="206" mass="22390">MVTEKKIKQTIEDVRKAISNNPDQANAIYRAHVDLMEGVKCVATAQSSSPLSFDEPVSPNLGLGCKIDSGGKELGMVPSELFLVSLASCFAIGFGTFAALHDVELHQVSIEISGHIDLRGALSMDESVPIGFKRIEYSVTVRSPAHEEVLREVTRLAVERSPMMQNLSNEIDVDGTVLVNNVKVMTITQNGVSHLESHVSETFEPV</sequence>
<name>A0A0F9MN96_9ZZZZ</name>
<dbReference type="EMBL" id="LAZR01009772">
    <property type="protein sequence ID" value="KKM70667.1"/>
    <property type="molecule type" value="Genomic_DNA"/>
</dbReference>
<dbReference type="AlphaFoldDB" id="A0A0F9MN96"/>
<evidence type="ECO:0008006" key="3">
    <source>
        <dbReference type="Google" id="ProtNLM"/>
    </source>
</evidence>
<accession>A0A0F9MN96</accession>
<dbReference type="InterPro" id="IPR003718">
    <property type="entry name" value="OsmC/Ohr_fam"/>
</dbReference>
<dbReference type="PANTHER" id="PTHR35368">
    <property type="entry name" value="HYDROPEROXIDE REDUCTASE"/>
    <property type="match status" value="1"/>
</dbReference>
<protein>
    <recommendedName>
        <fullName evidence="3">OsmC family protein</fullName>
    </recommendedName>
</protein>
<keyword evidence="1" id="KW-0472">Membrane</keyword>
<keyword evidence="1" id="KW-1133">Transmembrane helix</keyword>
<dbReference type="InterPro" id="IPR036102">
    <property type="entry name" value="OsmC/Ohrsf"/>
</dbReference>
<dbReference type="Gene3D" id="3.30.300.20">
    <property type="match status" value="1"/>
</dbReference>
<gene>
    <name evidence="2" type="ORF">LCGC14_1438370</name>
</gene>
<dbReference type="SUPFAM" id="SSF82784">
    <property type="entry name" value="OsmC-like"/>
    <property type="match status" value="1"/>
</dbReference>
<dbReference type="PANTHER" id="PTHR35368:SF1">
    <property type="entry name" value="HYDROPEROXIDE REDUCTASE"/>
    <property type="match status" value="1"/>
</dbReference>
<evidence type="ECO:0000313" key="2">
    <source>
        <dbReference type="EMBL" id="KKM70667.1"/>
    </source>
</evidence>
<dbReference type="InterPro" id="IPR052924">
    <property type="entry name" value="OsmC/Ohr_hydroprdx_reductase"/>
</dbReference>
<keyword evidence="1" id="KW-0812">Transmembrane</keyword>
<proteinExistence type="predicted"/>